<evidence type="ECO:0000256" key="7">
    <source>
        <dbReference type="ARBA" id="ARBA00023033"/>
    </source>
</evidence>
<dbReference type="GO" id="GO:0042438">
    <property type="term" value="P:melanin biosynthetic process"/>
    <property type="evidence" value="ECO:0007669"/>
    <property type="project" value="UniProtKB-KW"/>
</dbReference>
<dbReference type="InterPro" id="IPR041640">
    <property type="entry name" value="Tyrosinase_C"/>
</dbReference>
<dbReference type="AlphaFoldDB" id="A0A2H3J9C6"/>
<dbReference type="PANTHER" id="PTHR11474">
    <property type="entry name" value="TYROSINASE FAMILY MEMBER"/>
    <property type="match status" value="1"/>
</dbReference>
<dbReference type="Pfam" id="PF00264">
    <property type="entry name" value="Tyrosinase"/>
    <property type="match status" value="1"/>
</dbReference>
<organism evidence="13 14">
    <name type="scientific">Wolfiporia cocos (strain MD-104)</name>
    <name type="common">Brown rot fungus</name>
    <dbReference type="NCBI Taxonomy" id="742152"/>
    <lineage>
        <taxon>Eukaryota</taxon>
        <taxon>Fungi</taxon>
        <taxon>Dikarya</taxon>
        <taxon>Basidiomycota</taxon>
        <taxon>Agaricomycotina</taxon>
        <taxon>Agaricomycetes</taxon>
        <taxon>Polyporales</taxon>
        <taxon>Phaeolaceae</taxon>
        <taxon>Wolfiporia</taxon>
    </lineage>
</organism>
<evidence type="ECO:0000256" key="6">
    <source>
        <dbReference type="ARBA" id="ARBA00023008"/>
    </source>
</evidence>
<evidence type="ECO:0000256" key="4">
    <source>
        <dbReference type="ARBA" id="ARBA00022723"/>
    </source>
</evidence>
<comment type="cofactor">
    <cofactor evidence="1">
        <name>Cu(2+)</name>
        <dbReference type="ChEBI" id="CHEBI:29036"/>
    </cofactor>
</comment>
<dbReference type="PANTHER" id="PTHR11474:SF76">
    <property type="entry name" value="SHKT DOMAIN-CONTAINING PROTEIN"/>
    <property type="match status" value="1"/>
</dbReference>
<keyword evidence="4" id="KW-0479">Metal-binding</keyword>
<comment type="catalytic activity">
    <reaction evidence="10">
        <text>L-tyrosine + O2 = L-dopaquinone + H2O</text>
        <dbReference type="Rhea" id="RHEA:18117"/>
        <dbReference type="ChEBI" id="CHEBI:15377"/>
        <dbReference type="ChEBI" id="CHEBI:15379"/>
        <dbReference type="ChEBI" id="CHEBI:57924"/>
        <dbReference type="ChEBI" id="CHEBI:58315"/>
        <dbReference type="EC" id="1.14.18.1"/>
    </reaction>
</comment>
<evidence type="ECO:0000313" key="14">
    <source>
        <dbReference type="Proteomes" id="UP000218811"/>
    </source>
</evidence>
<dbReference type="GO" id="GO:0046872">
    <property type="term" value="F:metal ion binding"/>
    <property type="evidence" value="ECO:0007669"/>
    <property type="project" value="UniProtKB-KW"/>
</dbReference>
<evidence type="ECO:0000256" key="2">
    <source>
        <dbReference type="ARBA" id="ARBA00009928"/>
    </source>
</evidence>
<evidence type="ECO:0000256" key="8">
    <source>
        <dbReference type="ARBA" id="ARBA00023101"/>
    </source>
</evidence>
<evidence type="ECO:0000256" key="10">
    <source>
        <dbReference type="ARBA" id="ARBA00048881"/>
    </source>
</evidence>
<dbReference type="PROSITE" id="PS00497">
    <property type="entry name" value="TYROSINASE_1"/>
    <property type="match status" value="1"/>
</dbReference>
<dbReference type="EC" id="1.14.18.1" evidence="3"/>
<keyword evidence="8" id="KW-0470">Melanin biosynthesis</keyword>
<dbReference type="SUPFAM" id="SSF48056">
    <property type="entry name" value="Di-copper centre-containing domain"/>
    <property type="match status" value="1"/>
</dbReference>
<accession>A0A2H3J9C6</accession>
<dbReference type="InterPro" id="IPR002227">
    <property type="entry name" value="Tyrosinase_Cu-bd"/>
</dbReference>
<feature type="region of interest" description="Disordered" evidence="11">
    <location>
        <begin position="411"/>
        <end position="456"/>
    </location>
</feature>
<dbReference type="PRINTS" id="PR00092">
    <property type="entry name" value="TYROSINASE"/>
</dbReference>
<dbReference type="Gene3D" id="1.10.1280.10">
    <property type="entry name" value="Di-copper center containing domain from catechol oxidase"/>
    <property type="match status" value="1"/>
</dbReference>
<protein>
    <recommendedName>
        <fullName evidence="3">tyrosinase</fullName>
        <ecNumber evidence="3">1.14.18.1</ecNumber>
    </recommendedName>
</protein>
<evidence type="ECO:0000256" key="3">
    <source>
        <dbReference type="ARBA" id="ARBA00011906"/>
    </source>
</evidence>
<dbReference type="Proteomes" id="UP000218811">
    <property type="component" value="Unassembled WGS sequence"/>
</dbReference>
<evidence type="ECO:0000256" key="9">
    <source>
        <dbReference type="ARBA" id="ARBA00048233"/>
    </source>
</evidence>
<dbReference type="Pfam" id="PF18132">
    <property type="entry name" value="Tyrosinase_C"/>
    <property type="match status" value="1"/>
</dbReference>
<keyword evidence="6" id="KW-0186">Copper</keyword>
<dbReference type="STRING" id="742152.A0A2H3J9C6"/>
<keyword evidence="7" id="KW-0503">Monooxygenase</keyword>
<evidence type="ECO:0000259" key="12">
    <source>
        <dbReference type="PROSITE" id="PS00497"/>
    </source>
</evidence>
<dbReference type="EMBL" id="KB467943">
    <property type="protein sequence ID" value="PCH38806.1"/>
    <property type="molecule type" value="Genomic_DNA"/>
</dbReference>
<dbReference type="Gene3D" id="2.60.310.20">
    <property type="match status" value="1"/>
</dbReference>
<dbReference type="GO" id="GO:0004503">
    <property type="term" value="F:tyrosinase activity"/>
    <property type="evidence" value="ECO:0007669"/>
    <property type="project" value="UniProtKB-EC"/>
</dbReference>
<feature type="domain" description="Tyrosinase copper-binding" evidence="12">
    <location>
        <begin position="95"/>
        <end position="112"/>
    </location>
</feature>
<gene>
    <name evidence="13" type="ORF">WOLCODRAFT_140963</name>
</gene>
<evidence type="ECO:0000313" key="13">
    <source>
        <dbReference type="EMBL" id="PCH38806.1"/>
    </source>
</evidence>
<name>A0A2H3J9C6_WOLCO</name>
<sequence length="623" mass="68567">MSSSIKPTHPIITGAPNPWPEQLSPARLEFRDLVKDKKQFSLYVQALERMMKEPYENDYSHVSIGGIHGLPYNRWGDSGPVEFEDGDAFGGYCTHGSMLFPTWHRPYVALYEQVVWKHANEIAKGYPADWQKAALTLRQPYWDWALTPPAGTKGVPEEITTPKISILTPTGEITIKNPLYSYKFLAKFPVDTFAGTSFSQWDHTVRYPTSDQPDAKSDDEKFKDTYYSEVAQIQTQVFNMMTRQDTWPKFSNHTTAQDQNTAMSLESIHDNMHLVIGGVSPYAGHMADIGVAGFDAAFFLHHSNVDRLLSLWIAMHPKVWVTPGEQPGGTYTITNDGNVDVASDLTPFWNSQSTYWKSSEIHSHETFHYSYPEFQDLNGASTDAVRKAIWDKVTLLYGNADITTTTATAVPFAPSGFPEPGNPSSPTTSTSGNTTTNSIASTGSTTGSTTTAATASIAPPTSGAYHDWTIHLKYKKHELGRSFRILVSLGDKYVGAVSAFVSSAADRCANCQRNIDADIEGFVHINQALVAKFPGIGSLSPDQVRPILAQHLSYRIEGQKPDGTPAALSDLPSLKVAPFSQVCELDPTIPGVPRVGPATYHHDVLVGKPGHVPEEQWATRPSQ</sequence>
<proteinExistence type="inferred from homology"/>
<keyword evidence="14" id="KW-1185">Reference proteome</keyword>
<dbReference type="OMA" id="RAYESAW"/>
<comment type="similarity">
    <text evidence="2">Belongs to the tyrosinase family.</text>
</comment>
<reference evidence="13 14" key="1">
    <citation type="journal article" date="2012" name="Science">
        <title>The Paleozoic origin of enzymatic lignin decomposition reconstructed from 31 fungal genomes.</title>
        <authorList>
            <person name="Floudas D."/>
            <person name="Binder M."/>
            <person name="Riley R."/>
            <person name="Barry K."/>
            <person name="Blanchette R.A."/>
            <person name="Henrissat B."/>
            <person name="Martinez A.T."/>
            <person name="Otillar R."/>
            <person name="Spatafora J.W."/>
            <person name="Yadav J.S."/>
            <person name="Aerts A."/>
            <person name="Benoit I."/>
            <person name="Boyd A."/>
            <person name="Carlson A."/>
            <person name="Copeland A."/>
            <person name="Coutinho P.M."/>
            <person name="de Vries R.P."/>
            <person name="Ferreira P."/>
            <person name="Findley K."/>
            <person name="Foster B."/>
            <person name="Gaskell J."/>
            <person name="Glotzer D."/>
            <person name="Gorecki P."/>
            <person name="Heitman J."/>
            <person name="Hesse C."/>
            <person name="Hori C."/>
            <person name="Igarashi K."/>
            <person name="Jurgens J.A."/>
            <person name="Kallen N."/>
            <person name="Kersten P."/>
            <person name="Kohler A."/>
            <person name="Kuees U."/>
            <person name="Kumar T.K.A."/>
            <person name="Kuo A."/>
            <person name="LaButti K."/>
            <person name="Larrondo L.F."/>
            <person name="Lindquist E."/>
            <person name="Ling A."/>
            <person name="Lombard V."/>
            <person name="Lucas S."/>
            <person name="Lundell T."/>
            <person name="Martin R."/>
            <person name="McLaughlin D.J."/>
            <person name="Morgenstern I."/>
            <person name="Morin E."/>
            <person name="Murat C."/>
            <person name="Nagy L.G."/>
            <person name="Nolan M."/>
            <person name="Ohm R.A."/>
            <person name="Patyshakuliyeva A."/>
            <person name="Rokas A."/>
            <person name="Ruiz-Duenas F.J."/>
            <person name="Sabat G."/>
            <person name="Salamov A."/>
            <person name="Samejima M."/>
            <person name="Schmutz J."/>
            <person name="Slot J.C."/>
            <person name="St John F."/>
            <person name="Stenlid J."/>
            <person name="Sun H."/>
            <person name="Sun S."/>
            <person name="Syed K."/>
            <person name="Tsang A."/>
            <person name="Wiebenga A."/>
            <person name="Young D."/>
            <person name="Pisabarro A."/>
            <person name="Eastwood D.C."/>
            <person name="Martin F."/>
            <person name="Cullen D."/>
            <person name="Grigoriev I.V."/>
            <person name="Hibbett D.S."/>
        </authorList>
    </citation>
    <scope>NUCLEOTIDE SEQUENCE [LARGE SCALE GENOMIC DNA]</scope>
    <source>
        <strain evidence="13 14">MD-104</strain>
    </source>
</reference>
<keyword evidence="5" id="KW-0560">Oxidoreductase</keyword>
<evidence type="ECO:0000256" key="1">
    <source>
        <dbReference type="ARBA" id="ARBA00001973"/>
    </source>
</evidence>
<dbReference type="OrthoDB" id="6132182at2759"/>
<dbReference type="InterPro" id="IPR008922">
    <property type="entry name" value="Di-copper_centre_dom_sf"/>
</dbReference>
<comment type="catalytic activity">
    <reaction evidence="9">
        <text>2 L-dopa + O2 = 2 L-dopaquinone + 2 H2O</text>
        <dbReference type="Rhea" id="RHEA:34287"/>
        <dbReference type="ChEBI" id="CHEBI:15377"/>
        <dbReference type="ChEBI" id="CHEBI:15379"/>
        <dbReference type="ChEBI" id="CHEBI:57504"/>
        <dbReference type="ChEBI" id="CHEBI:57924"/>
        <dbReference type="EC" id="1.14.18.1"/>
    </reaction>
</comment>
<evidence type="ECO:0000256" key="11">
    <source>
        <dbReference type="SAM" id="MobiDB-lite"/>
    </source>
</evidence>
<evidence type="ECO:0000256" key="5">
    <source>
        <dbReference type="ARBA" id="ARBA00023002"/>
    </source>
</evidence>
<dbReference type="InterPro" id="IPR050316">
    <property type="entry name" value="Tyrosinase/Hemocyanin"/>
</dbReference>
<feature type="compositionally biased region" description="Low complexity" evidence="11">
    <location>
        <begin position="422"/>
        <end position="456"/>
    </location>
</feature>